<feature type="compositionally biased region" description="Pro residues" evidence="1">
    <location>
        <begin position="101"/>
        <end position="122"/>
    </location>
</feature>
<evidence type="ECO:0000256" key="1">
    <source>
        <dbReference type="SAM" id="MobiDB-lite"/>
    </source>
</evidence>
<name>A0A165X3E1_9HYPH</name>
<keyword evidence="2" id="KW-0732">Signal</keyword>
<dbReference type="EMBL" id="LMCB01000034">
    <property type="protein sequence ID" value="KZL17313.1"/>
    <property type="molecule type" value="Genomic_DNA"/>
</dbReference>
<protein>
    <recommendedName>
        <fullName evidence="5">DUF4124 domain-containing protein</fullName>
    </recommendedName>
</protein>
<dbReference type="STRING" id="989403.SAMN05421798_102111"/>
<sequence>MKYAILVGCCIVVGAVAHPASANGLFKWSGSVDTPGYKQAQSSGRNNIIPPNKPLDRPVEPGDSLRPGQAQPYLPTSRDADHPQLNPPPGAYPPGSARPGSIPPPTTINPTGPLPPTPPIVGLPPAAGSPSGPGAGGPSYGGTTYGQ</sequence>
<evidence type="ECO:0000256" key="2">
    <source>
        <dbReference type="SAM" id="SignalP"/>
    </source>
</evidence>
<feature type="compositionally biased region" description="Gly residues" evidence="1">
    <location>
        <begin position="131"/>
        <end position="147"/>
    </location>
</feature>
<reference evidence="3 4" key="1">
    <citation type="journal article" date="2016" name="Front. Microbiol.">
        <title>Comparative Genomic Analysis Reveals a Diverse Repertoire of Genes Involved in Prokaryote-Eukaryote Interactions within the Pseudovibrio Genus.</title>
        <authorList>
            <person name="Romano S."/>
            <person name="Fernandez-Guerra A."/>
            <person name="Reen F.J."/>
            <person name="Glockner F.O."/>
            <person name="Crowley S.P."/>
            <person name="O'Sullivan O."/>
            <person name="Cotter P.D."/>
            <person name="Adams C."/>
            <person name="Dobson A.D."/>
            <person name="O'Gara F."/>
        </authorList>
    </citation>
    <scope>NUCLEOTIDE SEQUENCE [LARGE SCALE GENOMIC DNA]</scope>
    <source>
        <strain evidence="3 4">Ad2</strain>
    </source>
</reference>
<evidence type="ECO:0000313" key="4">
    <source>
        <dbReference type="Proteomes" id="UP000076577"/>
    </source>
</evidence>
<keyword evidence="4" id="KW-1185">Reference proteome</keyword>
<dbReference type="AlphaFoldDB" id="A0A165X3E1"/>
<feature type="region of interest" description="Disordered" evidence="1">
    <location>
        <begin position="35"/>
        <end position="147"/>
    </location>
</feature>
<gene>
    <name evidence="3" type="ORF">PsAD2_03182</name>
</gene>
<proteinExistence type="predicted"/>
<feature type="chain" id="PRO_5007868747" description="DUF4124 domain-containing protein" evidence="2">
    <location>
        <begin position="23"/>
        <end position="147"/>
    </location>
</feature>
<evidence type="ECO:0000313" key="3">
    <source>
        <dbReference type="EMBL" id="KZL17313.1"/>
    </source>
</evidence>
<dbReference type="Proteomes" id="UP000076577">
    <property type="component" value="Unassembled WGS sequence"/>
</dbReference>
<feature type="signal peptide" evidence="2">
    <location>
        <begin position="1"/>
        <end position="22"/>
    </location>
</feature>
<dbReference type="PATRIC" id="fig|989403.3.peg.3408"/>
<comment type="caution">
    <text evidence="3">The sequence shown here is derived from an EMBL/GenBank/DDBJ whole genome shotgun (WGS) entry which is preliminary data.</text>
</comment>
<evidence type="ECO:0008006" key="5">
    <source>
        <dbReference type="Google" id="ProtNLM"/>
    </source>
</evidence>
<accession>A0A165X3E1</accession>
<organism evidence="3 4">
    <name type="scientific">Pseudovibrio axinellae</name>
    <dbReference type="NCBI Taxonomy" id="989403"/>
    <lineage>
        <taxon>Bacteria</taxon>
        <taxon>Pseudomonadati</taxon>
        <taxon>Pseudomonadota</taxon>
        <taxon>Alphaproteobacteria</taxon>
        <taxon>Hyphomicrobiales</taxon>
        <taxon>Stappiaceae</taxon>
        <taxon>Pseudovibrio</taxon>
    </lineage>
</organism>